<evidence type="ECO:0000256" key="1">
    <source>
        <dbReference type="ARBA" id="ARBA00004127"/>
    </source>
</evidence>
<dbReference type="EC" id="7.1.1.-" evidence="5"/>
<feature type="transmembrane region" description="Helical" evidence="5">
    <location>
        <begin position="79"/>
        <end position="100"/>
    </location>
</feature>
<evidence type="ECO:0000313" key="8">
    <source>
        <dbReference type="EMBL" id="WXB11140.1"/>
    </source>
</evidence>
<feature type="transmembrane region" description="Helical" evidence="5">
    <location>
        <begin position="417"/>
        <end position="437"/>
    </location>
</feature>
<keyword evidence="9" id="KW-1185">Reference proteome</keyword>
<dbReference type="RefSeq" id="WP_394820754.1">
    <property type="nucleotide sequence ID" value="NZ_CP089984.1"/>
</dbReference>
<keyword evidence="2 5" id="KW-0812">Transmembrane</keyword>
<feature type="transmembrane region" description="Helical" evidence="5">
    <location>
        <begin position="281"/>
        <end position="300"/>
    </location>
</feature>
<feature type="transmembrane region" description="Helical" evidence="5">
    <location>
        <begin position="38"/>
        <end position="59"/>
    </location>
</feature>
<organism evidence="8 9">
    <name type="scientific">Pendulispora albinea</name>
    <dbReference type="NCBI Taxonomy" id="2741071"/>
    <lineage>
        <taxon>Bacteria</taxon>
        <taxon>Pseudomonadati</taxon>
        <taxon>Myxococcota</taxon>
        <taxon>Myxococcia</taxon>
        <taxon>Myxococcales</taxon>
        <taxon>Sorangiineae</taxon>
        <taxon>Pendulisporaceae</taxon>
        <taxon>Pendulispora</taxon>
    </lineage>
</organism>
<keyword evidence="5" id="KW-1278">Translocase</keyword>
<sequence>MQLAFALSPLIVLGFGAMLLMVAEAFARRQAGGGSSGLAMGTTVVFLAAGAFSFAVWLHGTESLEGLSQVAPWLLIDKFSLFFNVLLCLGGALASLLAGGYLPEHNLDRGEFYSLLLFSTFGAMMLAAAGDLLTVFLGLETMSLGAYALTAFRRTSARSAEGGLKYFLLGSFAAAVMLYGFALLYGATAHTDLAGIGATLASGGTKSPLVVVALVFVLIGLVFKVSAVPFHMWTPDAYEGAPTPATAFMGAVVKSGAFAMMLRVLLTMFNDPQSMSWASGWPPVLAWIAVLTMTVANLIAGRQESVKRMLAYSSVAHAGYILVAVVATARSAQQGSASVLFYLLTYTVSTVGAFGALIYCGRRGAEAVSYEDLAGIGKRHPAAALAFSFFLLSLAGIPPTAGFFGKWYVFRAAIDSGFYLLSIIAFINSVIGAYYYLRVLVYMYMREPAAGAPIATPMRSGYVAAALVLSAILVLALGILPSRSLDVAEAAATTLSG</sequence>
<dbReference type="EMBL" id="CP089984">
    <property type="protein sequence ID" value="WXB11140.1"/>
    <property type="molecule type" value="Genomic_DNA"/>
</dbReference>
<accession>A0ABZ2LL68</accession>
<evidence type="ECO:0000259" key="7">
    <source>
        <dbReference type="Pfam" id="PF00361"/>
    </source>
</evidence>
<dbReference type="HAMAP" id="MF_00445">
    <property type="entry name" value="NDH1_NuoN_1"/>
    <property type="match status" value="1"/>
</dbReference>
<keyword evidence="5" id="KW-0813">Transport</keyword>
<feature type="transmembrane region" description="Helical" evidence="5">
    <location>
        <begin position="462"/>
        <end position="480"/>
    </location>
</feature>
<dbReference type="Proteomes" id="UP001370348">
    <property type="component" value="Chromosome"/>
</dbReference>
<dbReference type="NCBIfam" id="TIGR01770">
    <property type="entry name" value="NDH_I_N"/>
    <property type="match status" value="1"/>
</dbReference>
<feature type="transmembrane region" description="Helical" evidence="5">
    <location>
        <begin position="309"/>
        <end position="327"/>
    </location>
</feature>
<comment type="function">
    <text evidence="5">NDH-1 shuttles electrons from NADH, via FMN and iron-sulfur (Fe-S) centers, to quinones in the respiratory chain. The immediate electron acceptor for the enzyme in this species is believed to be ubiquinone. Couples the redox reaction to proton translocation (for every two electrons transferred, four hydrogen ions are translocated across the cytoplasmic membrane), and thus conserves the redox energy in a proton gradient.</text>
</comment>
<dbReference type="PANTHER" id="PTHR22773">
    <property type="entry name" value="NADH DEHYDROGENASE"/>
    <property type="match status" value="1"/>
</dbReference>
<comment type="catalytic activity">
    <reaction evidence="5">
        <text>a quinone + NADH + 5 H(+)(in) = a quinol + NAD(+) + 4 H(+)(out)</text>
        <dbReference type="Rhea" id="RHEA:57888"/>
        <dbReference type="ChEBI" id="CHEBI:15378"/>
        <dbReference type="ChEBI" id="CHEBI:24646"/>
        <dbReference type="ChEBI" id="CHEBI:57540"/>
        <dbReference type="ChEBI" id="CHEBI:57945"/>
        <dbReference type="ChEBI" id="CHEBI:132124"/>
    </reaction>
</comment>
<feature type="transmembrane region" description="Helical" evidence="5">
    <location>
        <begin position="382"/>
        <end position="405"/>
    </location>
</feature>
<evidence type="ECO:0000256" key="3">
    <source>
        <dbReference type="ARBA" id="ARBA00022989"/>
    </source>
</evidence>
<keyword evidence="4 5" id="KW-0472">Membrane</keyword>
<evidence type="ECO:0000256" key="4">
    <source>
        <dbReference type="ARBA" id="ARBA00023136"/>
    </source>
</evidence>
<evidence type="ECO:0000313" key="9">
    <source>
        <dbReference type="Proteomes" id="UP001370348"/>
    </source>
</evidence>
<dbReference type="Pfam" id="PF00361">
    <property type="entry name" value="Proton_antipo_M"/>
    <property type="match status" value="1"/>
</dbReference>
<evidence type="ECO:0000256" key="6">
    <source>
        <dbReference type="RuleBase" id="RU000320"/>
    </source>
</evidence>
<feature type="transmembrane region" description="Helical" evidence="5">
    <location>
        <begin position="207"/>
        <end position="233"/>
    </location>
</feature>
<keyword evidence="5" id="KW-0830">Ubiquinone</keyword>
<keyword evidence="5" id="KW-0520">NAD</keyword>
<feature type="domain" description="NADH:quinone oxidoreductase/Mrp antiporter transmembrane" evidence="7">
    <location>
        <begin position="129"/>
        <end position="432"/>
    </location>
</feature>
<dbReference type="InterPro" id="IPR010096">
    <property type="entry name" value="NADH-Q_OxRdtase_suN/2"/>
</dbReference>
<keyword evidence="3 5" id="KW-1133">Transmembrane helix</keyword>
<evidence type="ECO:0000256" key="2">
    <source>
        <dbReference type="ARBA" id="ARBA00022692"/>
    </source>
</evidence>
<feature type="transmembrane region" description="Helical" evidence="5">
    <location>
        <begin position="6"/>
        <end position="26"/>
    </location>
</feature>
<feature type="transmembrane region" description="Helical" evidence="5">
    <location>
        <begin position="339"/>
        <end position="361"/>
    </location>
</feature>
<reference evidence="8 9" key="1">
    <citation type="submission" date="2021-12" db="EMBL/GenBank/DDBJ databases">
        <title>Discovery of the Pendulisporaceae a myxobacterial family with distinct sporulation behavior and unique specialized metabolism.</title>
        <authorList>
            <person name="Garcia R."/>
            <person name="Popoff A."/>
            <person name="Bader C.D."/>
            <person name="Loehr J."/>
            <person name="Walesch S."/>
            <person name="Walt C."/>
            <person name="Boldt J."/>
            <person name="Bunk B."/>
            <person name="Haeckl F.J.F.P.J."/>
            <person name="Gunesch A.P."/>
            <person name="Birkelbach J."/>
            <person name="Nuebel U."/>
            <person name="Pietschmann T."/>
            <person name="Bach T."/>
            <person name="Mueller R."/>
        </authorList>
    </citation>
    <scope>NUCLEOTIDE SEQUENCE [LARGE SCALE GENOMIC DNA]</scope>
    <source>
        <strain evidence="8 9">MSr11954</strain>
    </source>
</reference>
<comment type="subunit">
    <text evidence="5">NDH-1 is composed of 14 different subunits. Subunits NuoA, H, J, K, L, M, N constitute the membrane sector of the complex.</text>
</comment>
<dbReference type="InterPro" id="IPR001750">
    <property type="entry name" value="ND/Mrp_TM"/>
</dbReference>
<feature type="transmembrane region" description="Helical" evidence="5">
    <location>
        <begin position="112"/>
        <end position="129"/>
    </location>
</feature>
<feature type="transmembrane region" description="Helical" evidence="5">
    <location>
        <begin position="164"/>
        <end position="187"/>
    </location>
</feature>
<keyword evidence="5" id="KW-1003">Cell membrane</keyword>
<protein>
    <recommendedName>
        <fullName evidence="5">NADH-quinone oxidoreductase subunit N</fullName>
        <ecNumber evidence="5">7.1.1.-</ecNumber>
    </recommendedName>
    <alternativeName>
        <fullName evidence="5">NADH dehydrogenase I subunit N</fullName>
    </alternativeName>
    <alternativeName>
        <fullName evidence="5">NDH-1 subunit N</fullName>
    </alternativeName>
</protein>
<name>A0ABZ2LL68_9BACT</name>
<proteinExistence type="inferred from homology"/>
<gene>
    <name evidence="5" type="primary">nuoN</name>
    <name evidence="8" type="ORF">LZC94_25090</name>
</gene>
<comment type="similarity">
    <text evidence="5">Belongs to the complex I subunit 2 family.</text>
</comment>
<evidence type="ECO:0000256" key="5">
    <source>
        <dbReference type="HAMAP-Rule" id="MF_00445"/>
    </source>
</evidence>
<feature type="transmembrane region" description="Helical" evidence="5">
    <location>
        <begin position="245"/>
        <end position="269"/>
    </location>
</feature>
<comment type="subcellular location">
    <subcellularLocation>
        <location evidence="5">Cell membrane</location>
        <topology evidence="5">Multi-pass membrane protein</topology>
    </subcellularLocation>
    <subcellularLocation>
        <location evidence="1">Endomembrane system</location>
        <topology evidence="1">Multi-pass membrane protein</topology>
    </subcellularLocation>
    <subcellularLocation>
        <location evidence="6">Membrane</location>
        <topology evidence="6">Multi-pass membrane protein</topology>
    </subcellularLocation>
</comment>
<dbReference type="PRINTS" id="PR01434">
    <property type="entry name" value="NADHDHGNASE5"/>
</dbReference>
<keyword evidence="5" id="KW-0874">Quinone</keyword>